<proteinExistence type="predicted"/>
<reference evidence="1 2" key="1">
    <citation type="journal article" date="2019" name="Sci. Rep.">
        <title>Orb-weaving spider Araneus ventricosus genome elucidates the spidroin gene catalogue.</title>
        <authorList>
            <person name="Kono N."/>
            <person name="Nakamura H."/>
            <person name="Ohtoshi R."/>
            <person name="Moran D.A.P."/>
            <person name="Shinohara A."/>
            <person name="Yoshida Y."/>
            <person name="Fujiwara M."/>
            <person name="Mori M."/>
            <person name="Tomita M."/>
            <person name="Arakawa K."/>
        </authorList>
    </citation>
    <scope>NUCLEOTIDE SEQUENCE [LARGE SCALE GENOMIC DNA]</scope>
</reference>
<evidence type="ECO:0000313" key="2">
    <source>
        <dbReference type="Proteomes" id="UP000499080"/>
    </source>
</evidence>
<dbReference type="Proteomes" id="UP000499080">
    <property type="component" value="Unassembled WGS sequence"/>
</dbReference>
<comment type="caution">
    <text evidence="1">The sequence shown here is derived from an EMBL/GenBank/DDBJ whole genome shotgun (WGS) entry which is preliminary data.</text>
</comment>
<keyword evidence="2" id="KW-1185">Reference proteome</keyword>
<sequence length="146" mass="16500">MMEGGSRDCLLPSLARIGSLSNELEDSNGEASSFRIGICRLHDTFWNVQKVIRKGLVRLTPCFEVTRGLFWDGSLNFELWLEDENDNRVGTLFSSFPDQRKDVRPRRNERSIGPRTLLIMDGIGSRNHSPLTSELSLCYHATVALS</sequence>
<dbReference type="EMBL" id="BGPR01002577">
    <property type="protein sequence ID" value="GBM75782.1"/>
    <property type="molecule type" value="Genomic_DNA"/>
</dbReference>
<gene>
    <name evidence="1" type="ORF">AVEN_7020_1</name>
</gene>
<evidence type="ECO:0000313" key="1">
    <source>
        <dbReference type="EMBL" id="GBM75782.1"/>
    </source>
</evidence>
<accession>A0A4Y2IEI2</accession>
<organism evidence="1 2">
    <name type="scientific">Araneus ventricosus</name>
    <name type="common">Orbweaver spider</name>
    <name type="synonym">Epeira ventricosa</name>
    <dbReference type="NCBI Taxonomy" id="182803"/>
    <lineage>
        <taxon>Eukaryota</taxon>
        <taxon>Metazoa</taxon>
        <taxon>Ecdysozoa</taxon>
        <taxon>Arthropoda</taxon>
        <taxon>Chelicerata</taxon>
        <taxon>Arachnida</taxon>
        <taxon>Araneae</taxon>
        <taxon>Araneomorphae</taxon>
        <taxon>Entelegynae</taxon>
        <taxon>Araneoidea</taxon>
        <taxon>Araneidae</taxon>
        <taxon>Araneus</taxon>
    </lineage>
</organism>
<protein>
    <submittedName>
        <fullName evidence="1">Uncharacterized protein</fullName>
    </submittedName>
</protein>
<name>A0A4Y2IEI2_ARAVE</name>
<dbReference type="AlphaFoldDB" id="A0A4Y2IEI2"/>